<comment type="caution">
    <text evidence="2">The sequence shown here is derived from an EMBL/GenBank/DDBJ whole genome shotgun (WGS) entry which is preliminary data.</text>
</comment>
<feature type="transmembrane region" description="Helical" evidence="1">
    <location>
        <begin position="80"/>
        <end position="97"/>
    </location>
</feature>
<reference evidence="2 3" key="1">
    <citation type="journal article" date="2023" name="Int. J. Syst. Evol. Microbiol.">
        <title>Ligilactobacillus ubinensis sp. nov., a novel species isolated from the wild ferment of a durian fruit (Durio zibethinus).</title>
        <authorList>
            <person name="Heng Y.C."/>
            <person name="Menon N."/>
            <person name="Chen B."/>
            <person name="Loo B.Z.L."/>
            <person name="Wong G.W.J."/>
            <person name="Lim A.C.H."/>
            <person name="Silvaraju S."/>
            <person name="Kittelmann S."/>
        </authorList>
    </citation>
    <scope>NUCLEOTIDE SEQUENCE [LARGE SCALE GENOMIC DNA]</scope>
    <source>
        <strain evidence="2 3">WILCCON 0076</strain>
    </source>
</reference>
<protein>
    <submittedName>
        <fullName evidence="2">Uncharacterized protein</fullName>
    </submittedName>
</protein>
<keyword evidence="1" id="KW-0812">Transmembrane</keyword>
<organism evidence="2 3">
    <name type="scientific">Ligilactobacillus ubinensis</name>
    <dbReference type="NCBI Taxonomy" id="2876789"/>
    <lineage>
        <taxon>Bacteria</taxon>
        <taxon>Bacillati</taxon>
        <taxon>Bacillota</taxon>
        <taxon>Bacilli</taxon>
        <taxon>Lactobacillales</taxon>
        <taxon>Lactobacillaceae</taxon>
        <taxon>Ligilactobacillus</taxon>
    </lineage>
</organism>
<gene>
    <name evidence="2" type="ORF">LB941_09920</name>
</gene>
<feature type="transmembrane region" description="Helical" evidence="1">
    <location>
        <begin position="54"/>
        <end position="73"/>
    </location>
</feature>
<dbReference type="Proteomes" id="UP001139006">
    <property type="component" value="Unassembled WGS sequence"/>
</dbReference>
<accession>A0A9X2FL19</accession>
<evidence type="ECO:0000313" key="3">
    <source>
        <dbReference type="Proteomes" id="UP001139006"/>
    </source>
</evidence>
<evidence type="ECO:0000313" key="2">
    <source>
        <dbReference type="EMBL" id="MCP0887647.1"/>
    </source>
</evidence>
<sequence length="130" mass="15026">MQFEKKIALPRLLAGILLLLLSTYEFLESAEFVENGNSINLYETISNYTKQGQVGFIVTLISFIIALTFLMTIKIKFIPWLEIAIVITVFLLFILVSVTNSNLYTDLRWFKWCNLILTLLGIHYPNNIFN</sequence>
<keyword evidence="1" id="KW-1133">Transmembrane helix</keyword>
<evidence type="ECO:0000256" key="1">
    <source>
        <dbReference type="SAM" id="Phobius"/>
    </source>
</evidence>
<name>A0A9X2FL19_9LACO</name>
<proteinExistence type="predicted"/>
<dbReference type="EMBL" id="JAIULA010000022">
    <property type="protein sequence ID" value="MCP0887647.1"/>
    <property type="molecule type" value="Genomic_DNA"/>
</dbReference>
<dbReference type="AlphaFoldDB" id="A0A9X2FL19"/>
<dbReference type="RefSeq" id="WP_253361725.1">
    <property type="nucleotide sequence ID" value="NZ_JAIULA010000022.1"/>
</dbReference>
<keyword evidence="1" id="KW-0472">Membrane</keyword>
<keyword evidence="3" id="KW-1185">Reference proteome</keyword>